<name>X1K242_9ZZZZ</name>
<organism evidence="1">
    <name type="scientific">marine sediment metagenome</name>
    <dbReference type="NCBI Taxonomy" id="412755"/>
    <lineage>
        <taxon>unclassified sequences</taxon>
        <taxon>metagenomes</taxon>
        <taxon>ecological metagenomes</taxon>
    </lineage>
</organism>
<dbReference type="EMBL" id="BARU01047603">
    <property type="protein sequence ID" value="GAI00593.1"/>
    <property type="molecule type" value="Genomic_DNA"/>
</dbReference>
<gene>
    <name evidence="1" type="ORF">S03H2_71243</name>
</gene>
<feature type="non-terminal residue" evidence="1">
    <location>
        <position position="76"/>
    </location>
</feature>
<dbReference type="AlphaFoldDB" id="X1K242"/>
<sequence length="76" mass="8702">MEEKDSIERILKSINLEEAREVIKRSDASHNYFMKNYDKIVEEHAGCIVAVVTGKIVSVPFTDDISKAKQNFETLE</sequence>
<accession>X1K242</accession>
<evidence type="ECO:0000313" key="1">
    <source>
        <dbReference type="EMBL" id="GAI00593.1"/>
    </source>
</evidence>
<reference evidence="1" key="1">
    <citation type="journal article" date="2014" name="Front. Microbiol.">
        <title>High frequency of phylogenetically diverse reductive dehalogenase-homologous genes in deep subseafloor sedimentary metagenomes.</title>
        <authorList>
            <person name="Kawai M."/>
            <person name="Futagami T."/>
            <person name="Toyoda A."/>
            <person name="Takaki Y."/>
            <person name="Nishi S."/>
            <person name="Hori S."/>
            <person name="Arai W."/>
            <person name="Tsubouchi T."/>
            <person name="Morono Y."/>
            <person name="Uchiyama I."/>
            <person name="Ito T."/>
            <person name="Fujiyama A."/>
            <person name="Inagaki F."/>
            <person name="Takami H."/>
        </authorList>
    </citation>
    <scope>NUCLEOTIDE SEQUENCE</scope>
    <source>
        <strain evidence="1">Expedition CK06-06</strain>
    </source>
</reference>
<protein>
    <submittedName>
        <fullName evidence="1">Uncharacterized protein</fullName>
    </submittedName>
</protein>
<comment type="caution">
    <text evidence="1">The sequence shown here is derived from an EMBL/GenBank/DDBJ whole genome shotgun (WGS) entry which is preliminary data.</text>
</comment>
<proteinExistence type="predicted"/>